<name>A0A5P8PKH1_9CAUD</name>
<accession>A0A5P8PKH1</accession>
<gene>
    <name evidence="1" type="ORF">AmPhEK52_0014</name>
</gene>
<evidence type="ECO:0000313" key="2">
    <source>
        <dbReference type="Proteomes" id="UP000326259"/>
    </source>
</evidence>
<dbReference type="Proteomes" id="UP000326259">
    <property type="component" value="Segment"/>
</dbReference>
<reference evidence="1 2" key="1">
    <citation type="submission" date="2019-09" db="EMBL/GenBank/DDBJ databases">
        <title>Klebsiella pneumoniae ST258 genomic variability and bacteriophage susceptibility.</title>
        <authorList>
            <person name="Venturini C."/>
            <person name="Ben Zakour N."/>
            <person name="Bowring B."/>
            <person name="Morales S."/>
            <person name="Cole R."/>
            <person name="Kovach Z."/>
            <person name="Branston S."/>
            <person name="Kettle E."/>
            <person name="Thomson N."/>
            <person name="Iredell J."/>
        </authorList>
    </citation>
    <scope>NUCLEOTIDE SEQUENCE [LARGE SCALE GENOMIC DNA]</scope>
</reference>
<protein>
    <submittedName>
        <fullName evidence="1">Uncharacterized protein</fullName>
    </submittedName>
</protein>
<proteinExistence type="predicted"/>
<evidence type="ECO:0000313" key="1">
    <source>
        <dbReference type="EMBL" id="QFR57238.1"/>
    </source>
</evidence>
<dbReference type="EMBL" id="MN434093">
    <property type="protein sequence ID" value="QFR57238.1"/>
    <property type="molecule type" value="Genomic_DNA"/>
</dbReference>
<organism evidence="1 2">
    <name type="scientific">Klebsiella phage AmPh_EK52</name>
    <dbReference type="NCBI Taxonomy" id="2653642"/>
    <lineage>
        <taxon>Viruses</taxon>
        <taxon>Duplodnaviria</taxon>
        <taxon>Heunggongvirae</taxon>
        <taxon>Uroviricota</taxon>
        <taxon>Caudoviricetes</taxon>
        <taxon>Autographivirales</taxon>
        <taxon>Autotranscriptaviridae</taxon>
        <taxon>Studiervirinae</taxon>
        <taxon>Przondovirus</taxon>
        <taxon>Przondovirus AmPhEK52</taxon>
    </lineage>
</organism>
<keyword evidence="2" id="KW-1185">Reference proteome</keyword>
<sequence>MIELTPSRIEILKYWAKDFLRIYQTEDFTKEELEFIEEILSEEILSDEPE</sequence>